<geneLocation type="mitochondrion" evidence="3"/>
<name>A0A0G4IRW4_PLABS</name>
<keyword evidence="4" id="KW-1185">Reference proteome</keyword>
<evidence type="ECO:0000313" key="4">
    <source>
        <dbReference type="Proteomes" id="UP000039324"/>
    </source>
</evidence>
<evidence type="ECO:0008006" key="6">
    <source>
        <dbReference type="Google" id="ProtNLM"/>
    </source>
</evidence>
<dbReference type="Proteomes" id="UP000039324">
    <property type="component" value="Unassembled WGS sequence"/>
</dbReference>
<evidence type="ECO:0000313" key="2">
    <source>
        <dbReference type="EMBL" id="CEO97899.1"/>
    </source>
</evidence>
<sequence length="602" mass="67244">MTKPPPVQDGSFAAPEFNVDRFLSRHADLAALRTSLVATSAAVDAALRRKVAERYTDIVQAKRAYGSLFDDLDRIQTSLTTFRDELAEFPSIDAGDTANNAPLDELSPRSDKPASESRSRIVVECRALIDEGQLATAVDRIVTHRQSGVNDPDLNVECERLADLLSRQLQARTTNDDDRDRIYALLVHLGLERVAMDSFLEFHSWSLDGIRRSIDHDVGEAAKALTNAISEALVCFRKRFPRRSPSFLKWAVTEVNAFGQALEASRLGQRGSLDEIASAISQVVVRFPCLRQLGANLGPVLEPSLEDLVGLGLHRRLQVEKATLQAVIDSDRFEVPPSDKSFITQVDKRMTSLWHSVMLVPVFDTFRPRFVQEVSGLIRELSSMVASRIVNDSGLSDIQVLNAIADLNTLRHLVFDDADKVGRVINDECREGVRCDVRDVVTWCTLGLPRRWVDSLAPTWPVAGGPLVPSKDVLALIDAMMQFKTYIVDRRWMKAPLARRTIRLAFCEVVRIMSSADKLGNRSLDEPGFHRACLDVELLRSVRPAFVDEPDACVQQVERLLDRTIARCRGNHDDLPDALRDRIRSTVEDLAERWALDPVPAA</sequence>
<dbReference type="InterPro" id="IPR016159">
    <property type="entry name" value="Cullin_repeat-like_dom_sf"/>
</dbReference>
<proteinExistence type="predicted"/>
<feature type="compositionally biased region" description="Basic and acidic residues" evidence="1">
    <location>
        <begin position="106"/>
        <end position="118"/>
    </location>
</feature>
<dbReference type="EMBL" id="CDSF01000081">
    <property type="protein sequence ID" value="CEO97899.1"/>
    <property type="molecule type" value="Genomic_DNA"/>
</dbReference>
<evidence type="ECO:0000313" key="3">
    <source>
        <dbReference type="EMBL" id="SPQ98116.1"/>
    </source>
</evidence>
<evidence type="ECO:0000313" key="5">
    <source>
        <dbReference type="Proteomes" id="UP000290189"/>
    </source>
</evidence>
<accession>A0A0G4IRW4</accession>
<feature type="region of interest" description="Disordered" evidence="1">
    <location>
        <begin position="93"/>
        <end position="118"/>
    </location>
</feature>
<reference evidence="2 4" key="1">
    <citation type="submission" date="2015-02" db="EMBL/GenBank/DDBJ databases">
        <authorList>
            <person name="Chooi Y.-H."/>
        </authorList>
    </citation>
    <scope>NUCLEOTIDE SEQUENCE [LARGE SCALE GENOMIC DNA]</scope>
    <source>
        <strain evidence="2">E3</strain>
    </source>
</reference>
<dbReference type="Proteomes" id="UP000290189">
    <property type="component" value="Unassembled WGS sequence"/>
</dbReference>
<dbReference type="AlphaFoldDB" id="A0A0G4IRW4"/>
<organism evidence="2 4">
    <name type="scientific">Plasmodiophora brassicae</name>
    <name type="common">Clubroot disease agent</name>
    <dbReference type="NCBI Taxonomy" id="37360"/>
    <lineage>
        <taxon>Eukaryota</taxon>
        <taxon>Sar</taxon>
        <taxon>Rhizaria</taxon>
        <taxon>Endomyxa</taxon>
        <taxon>Phytomyxea</taxon>
        <taxon>Plasmodiophorida</taxon>
        <taxon>Plasmodiophoridae</taxon>
        <taxon>Plasmodiophora</taxon>
    </lineage>
</organism>
<gene>
    <name evidence="2" type="ORF">PBRA_006013</name>
    <name evidence="3" type="ORF">PLBR_LOCUS5331</name>
</gene>
<evidence type="ECO:0000256" key="1">
    <source>
        <dbReference type="SAM" id="MobiDB-lite"/>
    </source>
</evidence>
<keyword evidence="3" id="KW-0496">Mitochondrion</keyword>
<dbReference type="SUPFAM" id="SSF74788">
    <property type="entry name" value="Cullin repeat-like"/>
    <property type="match status" value="1"/>
</dbReference>
<protein>
    <recommendedName>
        <fullName evidence="6">Exocyst component Exo84 C-terminal domain-containing protein</fullName>
    </recommendedName>
</protein>
<dbReference type="EMBL" id="OVEO01000009">
    <property type="protein sequence ID" value="SPQ98116.1"/>
    <property type="molecule type" value="Genomic_DNA"/>
</dbReference>
<reference evidence="3 5" key="2">
    <citation type="submission" date="2018-03" db="EMBL/GenBank/DDBJ databases">
        <authorList>
            <person name="Fogelqvist J."/>
        </authorList>
    </citation>
    <scope>NUCLEOTIDE SEQUENCE [LARGE SCALE GENOMIC DNA]</scope>
</reference>